<dbReference type="Gene3D" id="1.20.120.530">
    <property type="entry name" value="GntR ligand-binding domain-like"/>
    <property type="match status" value="1"/>
</dbReference>
<reference evidence="5" key="2">
    <citation type="submission" date="2020-09" db="EMBL/GenBank/DDBJ databases">
        <authorList>
            <person name="Sun Q."/>
            <person name="Ohkuma M."/>
        </authorList>
    </citation>
    <scope>NUCLEOTIDE SEQUENCE</scope>
    <source>
        <strain evidence="5">JCM 19831</strain>
    </source>
</reference>
<dbReference type="RefSeq" id="WP_190247715.1">
    <property type="nucleotide sequence ID" value="NZ_BMPI01000001.1"/>
</dbReference>
<dbReference type="SUPFAM" id="SSF46785">
    <property type="entry name" value="Winged helix' DNA-binding domain"/>
    <property type="match status" value="1"/>
</dbReference>
<dbReference type="PROSITE" id="PS50949">
    <property type="entry name" value="HTH_GNTR"/>
    <property type="match status" value="1"/>
</dbReference>
<dbReference type="InterPro" id="IPR011711">
    <property type="entry name" value="GntR_C"/>
</dbReference>
<dbReference type="GO" id="GO:0003677">
    <property type="term" value="F:DNA binding"/>
    <property type="evidence" value="ECO:0007669"/>
    <property type="project" value="UniProtKB-KW"/>
</dbReference>
<sequence>MPRSETRAERIYTNLRGDILTGRLLPGQRLPFAELGARYGTSVGVLREALSRLVEQGLVLSEPQLGFRVTQVSEEDLRDLTSTRIDIETLCLRHAITHGDIAWESRLVAAYHTLDRTPELASTQPPTVNEDWAAAHATFHAALLEGCPSRRLRDIAASLRDAAELYRRWSRHLGGEDTRDIAGEHRALRDAVLARDVEQAEAALTRHISYTTHALLASAPDDLMTSDDATPASATPA</sequence>
<dbReference type="SMART" id="SM00345">
    <property type="entry name" value="HTH_GNTR"/>
    <property type="match status" value="1"/>
</dbReference>
<dbReference type="Proteomes" id="UP000642070">
    <property type="component" value="Unassembled WGS sequence"/>
</dbReference>
<proteinExistence type="predicted"/>
<dbReference type="InterPro" id="IPR036388">
    <property type="entry name" value="WH-like_DNA-bd_sf"/>
</dbReference>
<evidence type="ECO:0000256" key="2">
    <source>
        <dbReference type="ARBA" id="ARBA00023125"/>
    </source>
</evidence>
<dbReference type="CDD" id="cd07377">
    <property type="entry name" value="WHTH_GntR"/>
    <property type="match status" value="1"/>
</dbReference>
<dbReference type="GO" id="GO:0003700">
    <property type="term" value="F:DNA-binding transcription factor activity"/>
    <property type="evidence" value="ECO:0007669"/>
    <property type="project" value="InterPro"/>
</dbReference>
<dbReference type="SMART" id="SM00895">
    <property type="entry name" value="FCD"/>
    <property type="match status" value="1"/>
</dbReference>
<dbReference type="PANTHER" id="PTHR43537:SF20">
    <property type="entry name" value="HTH-TYPE TRANSCRIPTIONAL REPRESSOR GLAR"/>
    <property type="match status" value="1"/>
</dbReference>
<dbReference type="InterPro" id="IPR036390">
    <property type="entry name" value="WH_DNA-bd_sf"/>
</dbReference>
<dbReference type="Gene3D" id="1.10.10.10">
    <property type="entry name" value="Winged helix-like DNA-binding domain superfamily/Winged helix DNA-binding domain"/>
    <property type="match status" value="1"/>
</dbReference>
<evidence type="ECO:0000313" key="6">
    <source>
        <dbReference type="Proteomes" id="UP000642070"/>
    </source>
</evidence>
<evidence type="ECO:0000313" key="5">
    <source>
        <dbReference type="EMBL" id="GGM04207.1"/>
    </source>
</evidence>
<evidence type="ECO:0000256" key="1">
    <source>
        <dbReference type="ARBA" id="ARBA00023015"/>
    </source>
</evidence>
<accession>A0A917SYV0</accession>
<dbReference type="SUPFAM" id="SSF48008">
    <property type="entry name" value="GntR ligand-binding domain-like"/>
    <property type="match status" value="1"/>
</dbReference>
<dbReference type="EMBL" id="BMPI01000001">
    <property type="protein sequence ID" value="GGM04207.1"/>
    <property type="molecule type" value="Genomic_DNA"/>
</dbReference>
<evidence type="ECO:0000259" key="4">
    <source>
        <dbReference type="PROSITE" id="PS50949"/>
    </source>
</evidence>
<comment type="caution">
    <text evidence="5">The sequence shown here is derived from an EMBL/GenBank/DDBJ whole genome shotgun (WGS) entry which is preliminary data.</text>
</comment>
<dbReference type="InterPro" id="IPR000524">
    <property type="entry name" value="Tscrpt_reg_HTH_GntR"/>
</dbReference>
<dbReference type="AlphaFoldDB" id="A0A917SYV0"/>
<dbReference type="PANTHER" id="PTHR43537">
    <property type="entry name" value="TRANSCRIPTIONAL REGULATOR, GNTR FAMILY"/>
    <property type="match status" value="1"/>
</dbReference>
<keyword evidence="3" id="KW-0804">Transcription</keyword>
<reference evidence="5" key="1">
    <citation type="journal article" date="2014" name="Int. J. Syst. Evol. Microbiol.">
        <title>Complete genome sequence of Corynebacterium casei LMG S-19264T (=DSM 44701T), isolated from a smear-ripened cheese.</title>
        <authorList>
            <consortium name="US DOE Joint Genome Institute (JGI-PGF)"/>
            <person name="Walter F."/>
            <person name="Albersmeier A."/>
            <person name="Kalinowski J."/>
            <person name="Ruckert C."/>
        </authorList>
    </citation>
    <scope>NUCLEOTIDE SEQUENCE</scope>
    <source>
        <strain evidence="5">JCM 19831</strain>
    </source>
</reference>
<keyword evidence="1" id="KW-0805">Transcription regulation</keyword>
<protein>
    <submittedName>
        <fullName evidence="5">GntR family transcriptional regulator</fullName>
    </submittedName>
</protein>
<gene>
    <name evidence="5" type="ORF">GCM10007977_001860</name>
</gene>
<evidence type="ECO:0000256" key="3">
    <source>
        <dbReference type="ARBA" id="ARBA00023163"/>
    </source>
</evidence>
<organism evidence="5 6">
    <name type="scientific">Dactylosporangium sucinum</name>
    <dbReference type="NCBI Taxonomy" id="1424081"/>
    <lineage>
        <taxon>Bacteria</taxon>
        <taxon>Bacillati</taxon>
        <taxon>Actinomycetota</taxon>
        <taxon>Actinomycetes</taxon>
        <taxon>Micromonosporales</taxon>
        <taxon>Micromonosporaceae</taxon>
        <taxon>Dactylosporangium</taxon>
    </lineage>
</organism>
<feature type="domain" description="HTH gntR-type" evidence="4">
    <location>
        <begin position="5"/>
        <end position="72"/>
    </location>
</feature>
<name>A0A917SYV0_9ACTN</name>
<dbReference type="InterPro" id="IPR008920">
    <property type="entry name" value="TF_FadR/GntR_C"/>
</dbReference>
<dbReference type="Pfam" id="PF00392">
    <property type="entry name" value="GntR"/>
    <property type="match status" value="1"/>
</dbReference>
<keyword evidence="2" id="KW-0238">DNA-binding</keyword>
<dbReference type="Pfam" id="PF07729">
    <property type="entry name" value="FCD"/>
    <property type="match status" value="1"/>
</dbReference>
<keyword evidence="6" id="KW-1185">Reference proteome</keyword>